<evidence type="ECO:0000256" key="6">
    <source>
        <dbReference type="ARBA" id="ARBA00023141"/>
    </source>
</evidence>
<dbReference type="GO" id="GO:0004765">
    <property type="term" value="F:shikimate kinase activity"/>
    <property type="evidence" value="ECO:0007669"/>
    <property type="project" value="UniProtKB-UniRule"/>
</dbReference>
<keyword evidence="7" id="KW-0963">Cytoplasm</keyword>
<organism evidence="8 9">
    <name type="scientific">Fictibacillus macauensis ZFHKF-1</name>
    <dbReference type="NCBI Taxonomy" id="1196324"/>
    <lineage>
        <taxon>Bacteria</taxon>
        <taxon>Bacillati</taxon>
        <taxon>Bacillota</taxon>
        <taxon>Bacilli</taxon>
        <taxon>Bacillales</taxon>
        <taxon>Fictibacillaceae</taxon>
        <taxon>Fictibacillus</taxon>
    </lineage>
</organism>
<dbReference type="PANTHER" id="PTHR21087">
    <property type="entry name" value="SHIKIMATE KINASE"/>
    <property type="match status" value="1"/>
</dbReference>
<keyword evidence="1 7" id="KW-0028">Amino-acid biosynthesis</keyword>
<dbReference type="AlphaFoldDB" id="I8AGI5"/>
<evidence type="ECO:0000256" key="4">
    <source>
        <dbReference type="ARBA" id="ARBA00022777"/>
    </source>
</evidence>
<dbReference type="EMBL" id="AKKV01000032">
    <property type="protein sequence ID" value="EIT84494.1"/>
    <property type="molecule type" value="Genomic_DNA"/>
</dbReference>
<comment type="cofactor">
    <cofactor evidence="7">
        <name>Mg(2+)</name>
        <dbReference type="ChEBI" id="CHEBI:18420"/>
    </cofactor>
    <text evidence="7">Binds 1 Mg(2+) ion per subunit.</text>
</comment>
<keyword evidence="3 7" id="KW-0547">Nucleotide-binding</keyword>
<keyword evidence="9" id="KW-1185">Reference proteome</keyword>
<keyword evidence="5 7" id="KW-0067">ATP-binding</keyword>
<feature type="binding site" evidence="7">
    <location>
        <position position="116"/>
    </location>
    <ligand>
        <name>ATP</name>
        <dbReference type="ChEBI" id="CHEBI:30616"/>
    </ligand>
</feature>
<keyword evidence="4 7" id="KW-0418">Kinase</keyword>
<dbReference type="GO" id="GO:0000287">
    <property type="term" value="F:magnesium ion binding"/>
    <property type="evidence" value="ECO:0007669"/>
    <property type="project" value="UniProtKB-UniRule"/>
</dbReference>
<dbReference type="PRINTS" id="PR01100">
    <property type="entry name" value="SHIKIMTKNASE"/>
</dbReference>
<proteinExistence type="inferred from homology"/>
<dbReference type="InterPro" id="IPR031322">
    <property type="entry name" value="Shikimate/glucono_kinase"/>
</dbReference>
<comment type="subunit">
    <text evidence="7">Monomer.</text>
</comment>
<accession>I8AGI5</accession>
<comment type="catalytic activity">
    <reaction evidence="7">
        <text>shikimate + ATP = 3-phosphoshikimate + ADP + H(+)</text>
        <dbReference type="Rhea" id="RHEA:13121"/>
        <dbReference type="ChEBI" id="CHEBI:15378"/>
        <dbReference type="ChEBI" id="CHEBI:30616"/>
        <dbReference type="ChEBI" id="CHEBI:36208"/>
        <dbReference type="ChEBI" id="CHEBI:145989"/>
        <dbReference type="ChEBI" id="CHEBI:456216"/>
        <dbReference type="EC" id="2.7.1.71"/>
    </reaction>
</comment>
<dbReference type="SUPFAM" id="SSF52540">
    <property type="entry name" value="P-loop containing nucleoside triphosphate hydrolases"/>
    <property type="match status" value="1"/>
</dbReference>
<dbReference type="PANTHER" id="PTHR21087:SF16">
    <property type="entry name" value="SHIKIMATE KINASE 1, CHLOROPLASTIC"/>
    <property type="match status" value="1"/>
</dbReference>
<sequence length="167" mass="18382">MKTVYLTGFMGSGKTTVGALLGEALGVPVIDTDHVIEEQQGKRITEIFAEEGEAAFRAYEKDVLRTMPSFDAVVTTGGGLPMAAENRAYMAEHGTVVFLHCPLEVIFERLEGDETRPLFDAQKKEEMISLFQARLPHYQNCDLEVNTGGHAAQATVAHIVRSLQEKK</sequence>
<feature type="binding site" evidence="7">
    <location>
        <position position="33"/>
    </location>
    <ligand>
        <name>substrate</name>
    </ligand>
</feature>
<keyword evidence="7" id="KW-0479">Metal-binding</keyword>
<comment type="caution">
    <text evidence="8">The sequence shown here is derived from an EMBL/GenBank/DDBJ whole genome shotgun (WGS) entry which is preliminary data.</text>
</comment>
<dbReference type="GO" id="GO:0009073">
    <property type="term" value="P:aromatic amino acid family biosynthetic process"/>
    <property type="evidence" value="ECO:0007669"/>
    <property type="project" value="UniProtKB-KW"/>
</dbReference>
<comment type="caution">
    <text evidence="7">Lacks conserved residue(s) required for the propagation of feature annotation.</text>
</comment>
<evidence type="ECO:0000256" key="2">
    <source>
        <dbReference type="ARBA" id="ARBA00022679"/>
    </source>
</evidence>
<name>I8AGI5_9BACL</name>
<dbReference type="OrthoDB" id="9800332at2"/>
<feature type="binding site" evidence="7">
    <location>
        <position position="134"/>
    </location>
    <ligand>
        <name>substrate</name>
    </ligand>
</feature>
<feature type="binding site" evidence="7">
    <location>
        <position position="78"/>
    </location>
    <ligand>
        <name>substrate</name>
    </ligand>
</feature>
<feature type="binding site" evidence="7">
    <location>
        <begin position="11"/>
        <end position="16"/>
    </location>
    <ligand>
        <name>ATP</name>
        <dbReference type="ChEBI" id="CHEBI:30616"/>
    </ligand>
</feature>
<dbReference type="Proteomes" id="UP000004080">
    <property type="component" value="Unassembled WGS sequence"/>
</dbReference>
<dbReference type="EC" id="2.7.1.71" evidence="7"/>
<dbReference type="GO" id="GO:0005524">
    <property type="term" value="F:ATP binding"/>
    <property type="evidence" value="ECO:0007669"/>
    <property type="project" value="UniProtKB-UniRule"/>
</dbReference>
<dbReference type="eggNOG" id="COG0703">
    <property type="taxonomic scope" value="Bacteria"/>
</dbReference>
<dbReference type="Gene3D" id="3.40.50.300">
    <property type="entry name" value="P-loop containing nucleotide triphosphate hydrolases"/>
    <property type="match status" value="1"/>
</dbReference>
<comment type="pathway">
    <text evidence="7">Metabolic intermediate biosynthesis; chorismate biosynthesis; chorismate from D-erythrose 4-phosphate and phosphoenolpyruvate: step 5/7.</text>
</comment>
<reference evidence="8 9" key="1">
    <citation type="journal article" date="2012" name="J. Bacteriol.">
        <title>Genome of Bacillus macauensis ZFHKF-1, a Long-Chain-Forming Bacterium.</title>
        <authorList>
            <person name="Cai L."/>
            <person name="Zhang T."/>
        </authorList>
    </citation>
    <scope>NUCLEOTIDE SEQUENCE [LARGE SCALE GENOMIC DNA]</scope>
    <source>
        <strain evidence="8 9">ZFHKF-1</strain>
    </source>
</reference>
<comment type="similarity">
    <text evidence="7">Belongs to the shikimate kinase family.</text>
</comment>
<dbReference type="GO" id="GO:0008652">
    <property type="term" value="P:amino acid biosynthetic process"/>
    <property type="evidence" value="ECO:0007669"/>
    <property type="project" value="UniProtKB-KW"/>
</dbReference>
<dbReference type="STRING" id="1196324.A374_15252"/>
<dbReference type="InterPro" id="IPR027417">
    <property type="entry name" value="P-loop_NTPase"/>
</dbReference>
<feature type="binding site" evidence="7">
    <location>
        <position position="57"/>
    </location>
    <ligand>
        <name>substrate</name>
    </ligand>
</feature>
<gene>
    <name evidence="7 8" type="primary">aroK</name>
    <name evidence="8" type="ORF">A374_15252</name>
</gene>
<dbReference type="Pfam" id="PF01202">
    <property type="entry name" value="SKI"/>
    <property type="match status" value="1"/>
</dbReference>
<comment type="subcellular location">
    <subcellularLocation>
        <location evidence="7">Cytoplasm</location>
    </subcellularLocation>
</comment>
<evidence type="ECO:0000256" key="7">
    <source>
        <dbReference type="HAMAP-Rule" id="MF_00109"/>
    </source>
</evidence>
<dbReference type="UniPathway" id="UPA00053">
    <property type="reaction ID" value="UER00088"/>
</dbReference>
<evidence type="ECO:0000256" key="1">
    <source>
        <dbReference type="ARBA" id="ARBA00022605"/>
    </source>
</evidence>
<dbReference type="PATRIC" id="fig|1196324.3.peg.3123"/>
<keyword evidence="6 7" id="KW-0057">Aromatic amino acid biosynthesis</keyword>
<evidence type="ECO:0000313" key="9">
    <source>
        <dbReference type="Proteomes" id="UP000004080"/>
    </source>
</evidence>
<evidence type="ECO:0000313" key="8">
    <source>
        <dbReference type="EMBL" id="EIT84494.1"/>
    </source>
</evidence>
<dbReference type="RefSeq" id="WP_007203124.1">
    <property type="nucleotide sequence ID" value="NZ_AKKV01000032.1"/>
</dbReference>
<dbReference type="GO" id="GO:0005829">
    <property type="term" value="C:cytosol"/>
    <property type="evidence" value="ECO:0007669"/>
    <property type="project" value="TreeGrafter"/>
</dbReference>
<dbReference type="GO" id="GO:0009423">
    <property type="term" value="P:chorismate biosynthetic process"/>
    <property type="evidence" value="ECO:0007669"/>
    <property type="project" value="UniProtKB-UniRule"/>
</dbReference>
<keyword evidence="7" id="KW-0460">Magnesium</keyword>
<evidence type="ECO:0000256" key="3">
    <source>
        <dbReference type="ARBA" id="ARBA00022741"/>
    </source>
</evidence>
<dbReference type="InterPro" id="IPR000623">
    <property type="entry name" value="Shikimate_kinase/TSH1"/>
</dbReference>
<dbReference type="HAMAP" id="MF_00109">
    <property type="entry name" value="Shikimate_kinase"/>
    <property type="match status" value="1"/>
</dbReference>
<evidence type="ECO:0000256" key="5">
    <source>
        <dbReference type="ARBA" id="ARBA00022840"/>
    </source>
</evidence>
<dbReference type="CDD" id="cd00464">
    <property type="entry name" value="SK"/>
    <property type="match status" value="1"/>
</dbReference>
<protein>
    <recommendedName>
        <fullName evidence="7">Shikimate kinase</fullName>
        <shortName evidence="7">SK</shortName>
        <ecNumber evidence="7">2.7.1.71</ecNumber>
    </recommendedName>
</protein>
<feature type="binding site" evidence="7">
    <location>
        <position position="15"/>
    </location>
    <ligand>
        <name>Mg(2+)</name>
        <dbReference type="ChEBI" id="CHEBI:18420"/>
    </ligand>
</feature>
<keyword evidence="2 7" id="KW-0808">Transferase</keyword>
<comment type="function">
    <text evidence="7">Catalyzes the specific phosphorylation of the 3-hydroxyl group of shikimic acid using ATP as a cosubstrate.</text>
</comment>